<keyword evidence="3 6" id="KW-1133">Transmembrane helix</keyword>
<dbReference type="InterPro" id="IPR011527">
    <property type="entry name" value="ABC1_TM_dom"/>
</dbReference>
<dbReference type="GO" id="GO:0015421">
    <property type="term" value="F:ABC-type oligopeptide transporter activity"/>
    <property type="evidence" value="ECO:0007669"/>
    <property type="project" value="TreeGrafter"/>
</dbReference>
<feature type="transmembrane region" description="Helical" evidence="6">
    <location>
        <begin position="366"/>
        <end position="388"/>
    </location>
</feature>
<dbReference type="SUPFAM" id="SSF90123">
    <property type="entry name" value="ABC transporter transmembrane region"/>
    <property type="match status" value="1"/>
</dbReference>
<evidence type="ECO:0000256" key="3">
    <source>
        <dbReference type="ARBA" id="ARBA00022989"/>
    </source>
</evidence>
<accession>A0A7G2CHF2</accession>
<dbReference type="PROSITE" id="PS50929">
    <property type="entry name" value="ABC_TM1F"/>
    <property type="match status" value="1"/>
</dbReference>
<evidence type="ECO:0000256" key="1">
    <source>
        <dbReference type="ARBA" id="ARBA00004141"/>
    </source>
</evidence>
<dbReference type="Pfam" id="PF00664">
    <property type="entry name" value="ABC_membrane"/>
    <property type="match status" value="1"/>
</dbReference>
<feature type="region of interest" description="Disordered" evidence="5">
    <location>
        <begin position="1"/>
        <end position="29"/>
    </location>
</feature>
<evidence type="ECO:0000256" key="4">
    <source>
        <dbReference type="ARBA" id="ARBA00023136"/>
    </source>
</evidence>
<feature type="transmembrane region" description="Helical" evidence="6">
    <location>
        <begin position="341"/>
        <end position="360"/>
    </location>
</feature>
<dbReference type="VEuPathDB" id="TriTrypDB:ADEAN_000679300"/>
<dbReference type="PANTHER" id="PTHR43394">
    <property type="entry name" value="ATP-DEPENDENT PERMEASE MDL1, MITOCHONDRIAL"/>
    <property type="match status" value="1"/>
</dbReference>
<evidence type="ECO:0000313" key="9">
    <source>
        <dbReference type="Proteomes" id="UP000515908"/>
    </source>
</evidence>
<dbReference type="GO" id="GO:0090374">
    <property type="term" value="P:oligopeptide export from mitochondrion"/>
    <property type="evidence" value="ECO:0007669"/>
    <property type="project" value="TreeGrafter"/>
</dbReference>
<sequence length="551" mass="61928">MENYFFGEEDDSSRRDGGEIPPSDDNNVADTNNEYYLNILRSRARRRQRGGKVSTLYQLFTFFLHSGTAIFVAIKCLFFDFPDAEHSGGLVKVALPLLVVWINVELLFGHFYIQKGLSSTDDYRPALHVHPVYYRVEVMGTVCDQCRQLLKAEGFKCPTCNEDICSECFLSKPRATAEEKEALLHPVARAPETMEDNSEKSEEENFTSLASRCVWLFKPQWKVVLLTTFFLLATESLSIVVPKLQGHVLDTILTTTTSFKESLFIFVGVSTVVLVLGAVKSFLVSVVIRRLRVSIRQQMFDRLIYAHLRFFDATKVGTLTSRMTNDLEGMISPLESMLSNTLSDVFSVLGGLVMCVFISWRLSLVALTIIGPVAYLSKVYMTWSFYIWRRAWDSMSEANSIVTECFQNIRTIRSFSSEPREEARHSHMIGQARKNVVQDAVIFSSVMAVSDLVRTFSSVLLLGFGGYIVYSQPDHLTIGGLVTFQLYVNIMTQSFNSLLMEASDFTNSAGAAQRVFSLLNAPSVRPYNNGVQLPQMEGALTLKGGYVCLSI</sequence>
<dbReference type="AlphaFoldDB" id="A0A7G2CHF2"/>
<comment type="subcellular location">
    <subcellularLocation>
        <location evidence="1">Membrane</location>
        <topology evidence="1">Multi-pass membrane protein</topology>
    </subcellularLocation>
</comment>
<keyword evidence="9" id="KW-1185">Reference proteome</keyword>
<protein>
    <submittedName>
        <fullName evidence="8">ABC transporter transmembrane region containing protein, putative</fullName>
    </submittedName>
</protein>
<keyword evidence="4 6" id="KW-0472">Membrane</keyword>
<evidence type="ECO:0000256" key="2">
    <source>
        <dbReference type="ARBA" id="ARBA00022692"/>
    </source>
</evidence>
<keyword evidence="2 6" id="KW-0812">Transmembrane</keyword>
<dbReference type="Gene3D" id="1.20.1560.10">
    <property type="entry name" value="ABC transporter type 1, transmembrane domain"/>
    <property type="match status" value="1"/>
</dbReference>
<dbReference type="EMBL" id="LR877157">
    <property type="protein sequence ID" value="CAD2219288.1"/>
    <property type="molecule type" value="Genomic_DNA"/>
</dbReference>
<evidence type="ECO:0000256" key="5">
    <source>
        <dbReference type="SAM" id="MobiDB-lite"/>
    </source>
</evidence>
<evidence type="ECO:0000259" key="7">
    <source>
        <dbReference type="PROSITE" id="PS50929"/>
    </source>
</evidence>
<dbReference type="InterPro" id="IPR036640">
    <property type="entry name" value="ABC1_TM_sf"/>
</dbReference>
<feature type="domain" description="ABC transmembrane type-1" evidence="7">
    <location>
        <begin position="225"/>
        <end position="507"/>
    </location>
</feature>
<dbReference type="PANTHER" id="PTHR43394:SF5">
    <property type="entry name" value="ABC TRANSPORTER B FAMILY"/>
    <property type="match status" value="1"/>
</dbReference>
<gene>
    <name evidence="8" type="ORF">ADEAN_000679300</name>
</gene>
<dbReference type="GO" id="GO:0005524">
    <property type="term" value="F:ATP binding"/>
    <property type="evidence" value="ECO:0007669"/>
    <property type="project" value="InterPro"/>
</dbReference>
<name>A0A7G2CHF2_9TRYP</name>
<feature type="transmembrane region" description="Helical" evidence="6">
    <location>
        <begin position="55"/>
        <end position="74"/>
    </location>
</feature>
<evidence type="ECO:0000256" key="6">
    <source>
        <dbReference type="SAM" id="Phobius"/>
    </source>
</evidence>
<evidence type="ECO:0000313" key="8">
    <source>
        <dbReference type="EMBL" id="CAD2219288.1"/>
    </source>
</evidence>
<dbReference type="Proteomes" id="UP000515908">
    <property type="component" value="Chromosome 13"/>
</dbReference>
<reference evidence="8 9" key="1">
    <citation type="submission" date="2020-08" db="EMBL/GenBank/DDBJ databases">
        <authorList>
            <person name="Newling K."/>
            <person name="Davey J."/>
            <person name="Forrester S."/>
        </authorList>
    </citation>
    <scope>NUCLEOTIDE SEQUENCE [LARGE SCALE GENOMIC DNA]</scope>
    <source>
        <strain evidence="9">Crithidia deanei Carvalho (ATCC PRA-265)</strain>
    </source>
</reference>
<feature type="transmembrane region" description="Helical" evidence="6">
    <location>
        <begin position="262"/>
        <end position="288"/>
    </location>
</feature>
<dbReference type="GO" id="GO:0005743">
    <property type="term" value="C:mitochondrial inner membrane"/>
    <property type="evidence" value="ECO:0007669"/>
    <property type="project" value="TreeGrafter"/>
</dbReference>
<dbReference type="InterPro" id="IPR039421">
    <property type="entry name" value="Type_1_exporter"/>
</dbReference>
<feature type="transmembrane region" description="Helical" evidence="6">
    <location>
        <begin position="223"/>
        <end position="242"/>
    </location>
</feature>
<proteinExistence type="predicted"/>
<feature type="transmembrane region" description="Helical" evidence="6">
    <location>
        <begin position="94"/>
        <end position="113"/>
    </location>
</feature>
<organism evidence="8 9">
    <name type="scientific">Angomonas deanei</name>
    <dbReference type="NCBI Taxonomy" id="59799"/>
    <lineage>
        <taxon>Eukaryota</taxon>
        <taxon>Discoba</taxon>
        <taxon>Euglenozoa</taxon>
        <taxon>Kinetoplastea</taxon>
        <taxon>Metakinetoplastina</taxon>
        <taxon>Trypanosomatida</taxon>
        <taxon>Trypanosomatidae</taxon>
        <taxon>Strigomonadinae</taxon>
        <taxon>Angomonas</taxon>
    </lineage>
</organism>
<dbReference type="SUPFAM" id="SSF57850">
    <property type="entry name" value="RING/U-box"/>
    <property type="match status" value="1"/>
</dbReference>